<proteinExistence type="predicted"/>
<dbReference type="Proteomes" id="UP001352852">
    <property type="component" value="Unassembled WGS sequence"/>
</dbReference>
<feature type="region of interest" description="Disordered" evidence="1">
    <location>
        <begin position="165"/>
        <end position="185"/>
    </location>
</feature>
<protein>
    <submittedName>
        <fullName evidence="2">Uncharacterized protein</fullName>
    </submittedName>
</protein>
<evidence type="ECO:0000256" key="1">
    <source>
        <dbReference type="SAM" id="MobiDB-lite"/>
    </source>
</evidence>
<sequence length="185" mass="20425">MEDAHFSRLYPGSRSFGTFGILFFLTFSWNVDRPVNRELHVSAQLSLHHNGPAQRPHHCGSHTDPSVDLPLYSPLTCEYLCYSPGRGLLGLTVPVSRLRSPTSQPQPIGLLLQVDSILYCRLAASPRGPLQSRRESSLSRGPGFQSPRCAWRRVRLFLVDISRPLAPAQAPSPPSEVTSTSLEPA</sequence>
<feature type="compositionally biased region" description="Polar residues" evidence="1">
    <location>
        <begin position="176"/>
        <end position="185"/>
    </location>
</feature>
<dbReference type="EMBL" id="JAHUTJ010061624">
    <property type="protein sequence ID" value="MED6288751.1"/>
    <property type="molecule type" value="Genomic_DNA"/>
</dbReference>
<organism evidence="2 3">
    <name type="scientific">Characodon lateralis</name>
    <dbReference type="NCBI Taxonomy" id="208331"/>
    <lineage>
        <taxon>Eukaryota</taxon>
        <taxon>Metazoa</taxon>
        <taxon>Chordata</taxon>
        <taxon>Craniata</taxon>
        <taxon>Vertebrata</taxon>
        <taxon>Euteleostomi</taxon>
        <taxon>Actinopterygii</taxon>
        <taxon>Neopterygii</taxon>
        <taxon>Teleostei</taxon>
        <taxon>Neoteleostei</taxon>
        <taxon>Acanthomorphata</taxon>
        <taxon>Ovalentaria</taxon>
        <taxon>Atherinomorphae</taxon>
        <taxon>Cyprinodontiformes</taxon>
        <taxon>Goodeidae</taxon>
        <taxon>Characodon</taxon>
    </lineage>
</organism>
<comment type="caution">
    <text evidence="2">The sequence shown here is derived from an EMBL/GenBank/DDBJ whole genome shotgun (WGS) entry which is preliminary data.</text>
</comment>
<reference evidence="2 3" key="1">
    <citation type="submission" date="2021-06" db="EMBL/GenBank/DDBJ databases">
        <authorList>
            <person name="Palmer J.M."/>
        </authorList>
    </citation>
    <scope>NUCLEOTIDE SEQUENCE [LARGE SCALE GENOMIC DNA]</scope>
    <source>
        <strain evidence="2 3">CL_MEX2019</strain>
        <tissue evidence="2">Muscle</tissue>
    </source>
</reference>
<keyword evidence="3" id="KW-1185">Reference proteome</keyword>
<gene>
    <name evidence="2" type="ORF">CHARACLAT_029646</name>
</gene>
<accession>A0ABU7EPM7</accession>
<evidence type="ECO:0000313" key="2">
    <source>
        <dbReference type="EMBL" id="MED6288751.1"/>
    </source>
</evidence>
<evidence type="ECO:0000313" key="3">
    <source>
        <dbReference type="Proteomes" id="UP001352852"/>
    </source>
</evidence>
<name>A0ABU7EPM7_9TELE</name>